<dbReference type="GO" id="GO:0005975">
    <property type="term" value="P:carbohydrate metabolic process"/>
    <property type="evidence" value="ECO:0007669"/>
    <property type="project" value="InterPro"/>
</dbReference>
<evidence type="ECO:0000256" key="3">
    <source>
        <dbReference type="ARBA" id="ARBA00011956"/>
    </source>
</evidence>
<protein>
    <recommendedName>
        <fullName evidence="3">mannose-6-phosphate isomerase</fullName>
        <ecNumber evidence="3">5.3.1.8</ecNumber>
    </recommendedName>
    <alternativeName>
        <fullName evidence="7">Phosphohexomutase</fullName>
    </alternativeName>
    <alternativeName>
        <fullName evidence="8">Phosphomannose isomerase</fullName>
    </alternativeName>
</protein>
<keyword evidence="14" id="KW-1185">Reference proteome</keyword>
<dbReference type="Pfam" id="PF21621">
    <property type="entry name" value="MPI_cupin_dom"/>
    <property type="match status" value="1"/>
</dbReference>
<dbReference type="EC" id="5.3.1.8" evidence="3"/>
<dbReference type="InterPro" id="IPR049071">
    <property type="entry name" value="MPI_cupin_dom"/>
</dbReference>
<feature type="binding site" evidence="10">
    <location>
        <position position="96"/>
    </location>
    <ligand>
        <name>Zn(2+)</name>
        <dbReference type="ChEBI" id="CHEBI:29105"/>
    </ligand>
</feature>
<dbReference type="AlphaFoldDB" id="A0A6N7W4C2"/>
<dbReference type="InterPro" id="IPR046457">
    <property type="entry name" value="PMI_typeI_cat"/>
</dbReference>
<evidence type="ECO:0000256" key="9">
    <source>
        <dbReference type="PIRSR" id="PIRSR001480-1"/>
    </source>
</evidence>
<keyword evidence="5 10" id="KW-0862">Zinc</keyword>
<evidence type="ECO:0000256" key="8">
    <source>
        <dbReference type="ARBA" id="ARBA00030762"/>
    </source>
</evidence>
<feature type="domain" description="Phosphomannose isomerase type I catalytic" evidence="11">
    <location>
        <begin position="1"/>
        <end position="148"/>
    </location>
</feature>
<dbReference type="Gene3D" id="2.60.120.10">
    <property type="entry name" value="Jelly Rolls"/>
    <property type="match status" value="2"/>
</dbReference>
<organism evidence="13 14">
    <name type="scientific">Scrofimicrobium canadense</name>
    <dbReference type="NCBI Taxonomy" id="2652290"/>
    <lineage>
        <taxon>Bacteria</taxon>
        <taxon>Bacillati</taxon>
        <taxon>Actinomycetota</taxon>
        <taxon>Actinomycetes</taxon>
        <taxon>Actinomycetales</taxon>
        <taxon>Actinomycetaceae</taxon>
        <taxon>Scrofimicrobium</taxon>
    </lineage>
</organism>
<sequence>MYRLESPRRCYDWGSTTLLQQFLGETIDGNPLAEVWMGAHPDDASVAVTGGRRITLSQLIKEWPQQMLGDSVLSKWGPQLPFLAKFLAAAEKLSIQVHPTVEQAIAGYLAEKEAGVPHDAPERTYKDRSHKPEIVYPLTSFELLSGLREPEQSAKLIESLYVPELAPLVAVLRGSAPQYAHREAFRFVMEQRDADASWVEAVTEAAGKQRGARPEMRVVAELGEQFSGDPGVIAPLLMNYERLAPGQVVYTAPGTLHAYLRGLAVEVMASSDNVLRAALTSKHVDSSGVLAVSDFTPGLTVFPAPTVLSPEVLEYRLPDTQDFAVQVVTCRGGTRVEAISTGPRIAICIEGEITAEADDHINMEPGDAIFIADAEGAFSFSGNGTGIVAYVPLS</sequence>
<dbReference type="Gene3D" id="1.10.441.10">
    <property type="entry name" value="Phosphomannose Isomerase, domain 2"/>
    <property type="match status" value="1"/>
</dbReference>
<dbReference type="PRINTS" id="PR00714">
    <property type="entry name" value="MAN6PISMRASE"/>
</dbReference>
<keyword evidence="6 13" id="KW-0413">Isomerase</keyword>
<dbReference type="InterPro" id="IPR011051">
    <property type="entry name" value="RmlC_Cupin_sf"/>
</dbReference>
<name>A0A6N7W4C2_9ACTO</name>
<feature type="domain" description="Mannose-6-phosphate isomerase cupin" evidence="12">
    <location>
        <begin position="317"/>
        <end position="390"/>
    </location>
</feature>
<dbReference type="PANTHER" id="PTHR10309">
    <property type="entry name" value="MANNOSE-6-PHOSPHATE ISOMERASE"/>
    <property type="match status" value="1"/>
</dbReference>
<dbReference type="InterPro" id="IPR014710">
    <property type="entry name" value="RmlC-like_jellyroll"/>
</dbReference>
<dbReference type="Pfam" id="PF20511">
    <property type="entry name" value="PMI_typeI_cat"/>
    <property type="match status" value="1"/>
</dbReference>
<proteinExistence type="inferred from homology"/>
<evidence type="ECO:0000313" key="14">
    <source>
        <dbReference type="Proteomes" id="UP000470875"/>
    </source>
</evidence>
<dbReference type="GO" id="GO:0004476">
    <property type="term" value="F:mannose-6-phosphate isomerase activity"/>
    <property type="evidence" value="ECO:0007669"/>
    <property type="project" value="UniProtKB-EC"/>
</dbReference>
<keyword evidence="4 10" id="KW-0479">Metal-binding</keyword>
<dbReference type="GO" id="GO:0008270">
    <property type="term" value="F:zinc ion binding"/>
    <property type="evidence" value="ECO:0007669"/>
    <property type="project" value="InterPro"/>
</dbReference>
<dbReference type="NCBIfam" id="TIGR00218">
    <property type="entry name" value="manA"/>
    <property type="match status" value="1"/>
</dbReference>
<dbReference type="PANTHER" id="PTHR10309:SF0">
    <property type="entry name" value="MANNOSE-6-PHOSPHATE ISOMERASE"/>
    <property type="match status" value="1"/>
</dbReference>
<comment type="cofactor">
    <cofactor evidence="10">
        <name>Zn(2+)</name>
        <dbReference type="ChEBI" id="CHEBI:29105"/>
    </cofactor>
    <text evidence="10">Binds 1 zinc ion per subunit.</text>
</comment>
<evidence type="ECO:0000256" key="4">
    <source>
        <dbReference type="ARBA" id="ARBA00022723"/>
    </source>
</evidence>
<accession>A0A6N7W4C2</accession>
<comment type="catalytic activity">
    <reaction evidence="1">
        <text>D-mannose 6-phosphate = D-fructose 6-phosphate</text>
        <dbReference type="Rhea" id="RHEA:12356"/>
        <dbReference type="ChEBI" id="CHEBI:58735"/>
        <dbReference type="ChEBI" id="CHEBI:61527"/>
        <dbReference type="EC" id="5.3.1.8"/>
    </reaction>
</comment>
<comment type="similarity">
    <text evidence="2">Belongs to the mannose-6-phosphate isomerase type 1 family.</text>
</comment>
<evidence type="ECO:0000256" key="6">
    <source>
        <dbReference type="ARBA" id="ARBA00023235"/>
    </source>
</evidence>
<reference evidence="13 14" key="1">
    <citation type="submission" date="2019-08" db="EMBL/GenBank/DDBJ databases">
        <title>In-depth cultivation of the pig gut microbiome towards novel bacterial diversity and tailored functional studies.</title>
        <authorList>
            <person name="Wylensek D."/>
            <person name="Hitch T.C.A."/>
            <person name="Clavel T."/>
        </authorList>
    </citation>
    <scope>NUCLEOTIDE SEQUENCE [LARGE SCALE GENOMIC DNA]</scope>
    <source>
        <strain evidence="13 14">WB03_NA08</strain>
    </source>
</reference>
<evidence type="ECO:0000256" key="1">
    <source>
        <dbReference type="ARBA" id="ARBA00000757"/>
    </source>
</evidence>
<dbReference type="EMBL" id="VULO01000001">
    <property type="protein sequence ID" value="MSS83363.1"/>
    <property type="molecule type" value="Genomic_DNA"/>
</dbReference>
<dbReference type="InterPro" id="IPR001250">
    <property type="entry name" value="Man6P_Isoase-1"/>
</dbReference>
<evidence type="ECO:0000259" key="11">
    <source>
        <dbReference type="Pfam" id="PF20511"/>
    </source>
</evidence>
<dbReference type="SUPFAM" id="SSF51182">
    <property type="entry name" value="RmlC-like cupins"/>
    <property type="match status" value="1"/>
</dbReference>
<dbReference type="GO" id="GO:0009298">
    <property type="term" value="P:GDP-mannose biosynthetic process"/>
    <property type="evidence" value="ECO:0007669"/>
    <property type="project" value="InterPro"/>
</dbReference>
<dbReference type="RefSeq" id="WP_154542721.1">
    <property type="nucleotide sequence ID" value="NZ_VULO01000001.1"/>
</dbReference>
<feature type="active site" evidence="9">
    <location>
        <position position="276"/>
    </location>
</feature>
<dbReference type="Proteomes" id="UP000470875">
    <property type="component" value="Unassembled WGS sequence"/>
</dbReference>
<dbReference type="InterPro" id="IPR016305">
    <property type="entry name" value="Mannose-6-P_Isomerase"/>
</dbReference>
<evidence type="ECO:0000256" key="10">
    <source>
        <dbReference type="PIRSR" id="PIRSR001480-2"/>
    </source>
</evidence>
<evidence type="ECO:0000313" key="13">
    <source>
        <dbReference type="EMBL" id="MSS83363.1"/>
    </source>
</evidence>
<evidence type="ECO:0000256" key="2">
    <source>
        <dbReference type="ARBA" id="ARBA00010772"/>
    </source>
</evidence>
<dbReference type="GO" id="GO:0005829">
    <property type="term" value="C:cytosol"/>
    <property type="evidence" value="ECO:0007669"/>
    <property type="project" value="TreeGrafter"/>
</dbReference>
<gene>
    <name evidence="13" type="primary">manA</name>
    <name evidence="13" type="ORF">FYJ24_01010</name>
</gene>
<comment type="caution">
    <text evidence="13">The sequence shown here is derived from an EMBL/GenBank/DDBJ whole genome shotgun (WGS) entry which is preliminary data.</text>
</comment>
<evidence type="ECO:0000259" key="12">
    <source>
        <dbReference type="Pfam" id="PF21621"/>
    </source>
</evidence>
<feature type="binding site" evidence="10">
    <location>
        <position position="257"/>
    </location>
    <ligand>
        <name>Zn(2+)</name>
        <dbReference type="ChEBI" id="CHEBI:29105"/>
    </ligand>
</feature>
<feature type="binding site" evidence="10">
    <location>
        <position position="98"/>
    </location>
    <ligand>
        <name>Zn(2+)</name>
        <dbReference type="ChEBI" id="CHEBI:29105"/>
    </ligand>
</feature>
<evidence type="ECO:0000256" key="7">
    <source>
        <dbReference type="ARBA" id="ARBA00029741"/>
    </source>
</evidence>
<evidence type="ECO:0000256" key="5">
    <source>
        <dbReference type="ARBA" id="ARBA00022833"/>
    </source>
</evidence>
<dbReference type="PIRSF" id="PIRSF001480">
    <property type="entry name" value="Mannose-6-phosphate_isomerase"/>
    <property type="match status" value="1"/>
</dbReference>
<dbReference type="CDD" id="cd07011">
    <property type="entry name" value="cupin_PMI_type_I_N"/>
    <property type="match status" value="1"/>
</dbReference>
<feature type="binding site" evidence="10">
    <location>
        <position position="133"/>
    </location>
    <ligand>
        <name>Zn(2+)</name>
        <dbReference type="ChEBI" id="CHEBI:29105"/>
    </ligand>
</feature>